<dbReference type="PANTHER" id="PTHR46268:SF6">
    <property type="entry name" value="UNIVERSAL STRESS PROTEIN UP12"/>
    <property type="match status" value="1"/>
</dbReference>
<dbReference type="EMBL" id="SNYN01000007">
    <property type="protein sequence ID" value="TDQ52291.1"/>
    <property type="molecule type" value="Genomic_DNA"/>
</dbReference>
<dbReference type="SUPFAM" id="SSF52402">
    <property type="entry name" value="Adenine nucleotide alpha hydrolases-like"/>
    <property type="match status" value="2"/>
</dbReference>
<dbReference type="Pfam" id="PF00582">
    <property type="entry name" value="Usp"/>
    <property type="match status" value="2"/>
</dbReference>
<reference evidence="3 4" key="1">
    <citation type="submission" date="2019-03" db="EMBL/GenBank/DDBJ databases">
        <title>Genomic Encyclopedia of Type Strains, Phase IV (KMG-IV): sequencing the most valuable type-strain genomes for metagenomic binning, comparative biology and taxonomic classification.</title>
        <authorList>
            <person name="Goeker M."/>
        </authorList>
    </citation>
    <scope>NUCLEOTIDE SEQUENCE [LARGE SCALE GENOMIC DNA]</scope>
    <source>
        <strain evidence="3 4">DSM 46770</strain>
    </source>
</reference>
<proteinExistence type="inferred from homology"/>
<name>A0A4R6UXX7_9ACTN</name>
<comment type="similarity">
    <text evidence="1">Belongs to the universal stress protein A family.</text>
</comment>
<evidence type="ECO:0000313" key="3">
    <source>
        <dbReference type="EMBL" id="TDQ52291.1"/>
    </source>
</evidence>
<dbReference type="CDD" id="cd00293">
    <property type="entry name" value="USP-like"/>
    <property type="match status" value="1"/>
</dbReference>
<evidence type="ECO:0000259" key="2">
    <source>
        <dbReference type="Pfam" id="PF00582"/>
    </source>
</evidence>
<gene>
    <name evidence="3" type="ORF">EV190_107123</name>
</gene>
<dbReference type="PANTHER" id="PTHR46268">
    <property type="entry name" value="STRESS RESPONSE PROTEIN NHAX"/>
    <property type="match status" value="1"/>
</dbReference>
<keyword evidence="4" id="KW-1185">Reference proteome</keyword>
<dbReference type="InterPro" id="IPR006016">
    <property type="entry name" value="UspA"/>
</dbReference>
<feature type="domain" description="UspA" evidence="2">
    <location>
        <begin position="151"/>
        <end position="294"/>
    </location>
</feature>
<dbReference type="RefSeq" id="WP_133741635.1">
    <property type="nucleotide sequence ID" value="NZ_SNYN01000007.1"/>
</dbReference>
<dbReference type="AlphaFoldDB" id="A0A4R6UXX7"/>
<evidence type="ECO:0000313" key="4">
    <source>
        <dbReference type="Proteomes" id="UP000295281"/>
    </source>
</evidence>
<comment type="caution">
    <text evidence="3">The sequence shown here is derived from an EMBL/GenBank/DDBJ whole genome shotgun (WGS) entry which is preliminary data.</text>
</comment>
<accession>A0A4R6UXX7</accession>
<dbReference type="OrthoDB" id="9816117at2"/>
<protein>
    <submittedName>
        <fullName evidence="3">Nucleotide-binding universal stress UspA family protein</fullName>
    </submittedName>
</protein>
<feature type="domain" description="UspA" evidence="2">
    <location>
        <begin position="8"/>
        <end position="141"/>
    </location>
</feature>
<dbReference type="InterPro" id="IPR006015">
    <property type="entry name" value="Universal_stress_UspA"/>
</dbReference>
<sequence>MAGNENAPIVAAVDETEGSGRALDWAVDQARLLRRRLRLVYAFDWPLYHSAPRGLPGFDLDEIARRVVRRAEERARGRAPELDVETAHVTGPVAPTLLVEARSAHTVVVGSRGLEGLRAVVVGSTGMQLTALAACPVVVVPDREPRPAVGRVVVGVDGSATARAAAGWAFAEASARGALLRAVTVHDRVSHGIFGPLEELPAGYSGDPDEGAAWEEARRRLSESIAGLRELHPDVSLQEEVSTGHPAEVLTAESERADLLVVGSRGHGGFVGLLLGSVSQGVLSHSHCPVAVVHEEDRR</sequence>
<organism evidence="3 4">
    <name type="scientific">Actinorugispora endophytica</name>
    <dbReference type="NCBI Taxonomy" id="1605990"/>
    <lineage>
        <taxon>Bacteria</taxon>
        <taxon>Bacillati</taxon>
        <taxon>Actinomycetota</taxon>
        <taxon>Actinomycetes</taxon>
        <taxon>Streptosporangiales</taxon>
        <taxon>Nocardiopsidaceae</taxon>
        <taxon>Actinorugispora</taxon>
    </lineage>
</organism>
<dbReference type="Gene3D" id="3.40.50.620">
    <property type="entry name" value="HUPs"/>
    <property type="match status" value="2"/>
</dbReference>
<dbReference type="Proteomes" id="UP000295281">
    <property type="component" value="Unassembled WGS sequence"/>
</dbReference>
<evidence type="ECO:0000256" key="1">
    <source>
        <dbReference type="ARBA" id="ARBA00008791"/>
    </source>
</evidence>
<dbReference type="InterPro" id="IPR014729">
    <property type="entry name" value="Rossmann-like_a/b/a_fold"/>
</dbReference>
<dbReference type="PRINTS" id="PR01438">
    <property type="entry name" value="UNVRSLSTRESS"/>
</dbReference>